<keyword evidence="2" id="KW-0067">ATP-binding</keyword>
<dbReference type="SUPFAM" id="SSF48371">
    <property type="entry name" value="ARM repeat"/>
    <property type="match status" value="1"/>
</dbReference>
<dbReference type="Gene3D" id="1.25.10.10">
    <property type="entry name" value="Leucine-rich Repeat Variant"/>
    <property type="match status" value="2"/>
</dbReference>
<dbReference type="Gene3D" id="3.40.50.300">
    <property type="entry name" value="P-loop containing nucleotide triphosphate hydrolases"/>
    <property type="match status" value="1"/>
</dbReference>
<name>A0A8S1FBY4_9PELO</name>
<dbReference type="GO" id="GO:0004386">
    <property type="term" value="F:helicase activity"/>
    <property type="evidence" value="ECO:0007669"/>
    <property type="project" value="UniProtKB-KW"/>
</dbReference>
<dbReference type="InterPro" id="IPR001650">
    <property type="entry name" value="Helicase_C-like"/>
</dbReference>
<dbReference type="Pfam" id="PF12054">
    <property type="entry name" value="DUF3535"/>
    <property type="match status" value="1"/>
</dbReference>
<dbReference type="InterPro" id="IPR021133">
    <property type="entry name" value="HEAT_type_2"/>
</dbReference>
<dbReference type="InterPro" id="IPR049730">
    <property type="entry name" value="SNF2/RAD54-like_C"/>
</dbReference>
<dbReference type="GO" id="GO:0016887">
    <property type="term" value="F:ATP hydrolysis activity"/>
    <property type="evidence" value="ECO:0007669"/>
    <property type="project" value="InterPro"/>
</dbReference>
<feature type="repeat" description="HEAT" evidence="4">
    <location>
        <begin position="1022"/>
        <end position="1056"/>
    </location>
</feature>
<evidence type="ECO:0000313" key="8">
    <source>
        <dbReference type="EMBL" id="CAB3411490.1"/>
    </source>
</evidence>
<evidence type="ECO:0000256" key="1">
    <source>
        <dbReference type="ARBA" id="ARBA00022801"/>
    </source>
</evidence>
<keyword evidence="9" id="KW-1185">Reference proteome</keyword>
<keyword evidence="3" id="KW-0238">DNA-binding</keyword>
<dbReference type="InterPro" id="IPR038718">
    <property type="entry name" value="SNF2-like_sf"/>
</dbReference>
<dbReference type="InterPro" id="IPR027417">
    <property type="entry name" value="P-loop_NTPase"/>
</dbReference>
<reference evidence="8 9" key="1">
    <citation type="submission" date="2020-04" db="EMBL/GenBank/DDBJ databases">
        <authorList>
            <person name="Laetsch R D."/>
            <person name="Stevens L."/>
            <person name="Kumar S."/>
            <person name="Blaxter L. M."/>
        </authorList>
    </citation>
    <scope>NUCLEOTIDE SEQUENCE [LARGE SCALE GENOMIC DNA]</scope>
</reference>
<sequence>MSVDTSTRLLQLDGLLESKNRTIRHEAALAFGKFSIFDENVQKIFNKHLTSQSWDARVAAGKALHSILENMKNGMEPAKLEPTEMFEELKKLDVQHVLNTFKPLLGDSEIQEANNEPSRNNNKKQRELLDQHLEYNHLTGITSKKFLSDDELMETCSSSKSVENTDSQELSKIVKKIDIEEGAGQSEEFDETERKKKLWRILRGFIDQVTDQRWHARHGSAIAVCQIATCAFTQLSSDLIDSCLYLYLHVLILDKFNDFISGRNATAPVREQCAQALVHLMRNIDVSRKDVVLQIMVQMMNTPGEQNWNVRQSGLLVMKYYFAIAKSDGERATFDKCFELVIQSLNDTVDDVTGCAVKTLSSILSNEYVSKEDASKLVSRVMYHVWRLLLIESTKEQLRAGLDALCIDLIEIVELWLNWNAESSITRENLLVICSMLDVSFPQRCEKIIRLLDLDLSRGDSGKLQAQDVFSIVKQLYRILLFSPPADSLAFVEMTFLTFQKLYKAYEPQLIAAGEICKTIGVWTGCLLFDHRSPMIDVFEYCVDGISSVKESPCERMCSEEMRFLSEKEKDRTYLVRKILCAKFLAIILESLFESDADMNGQKVSTAIQLVFIPYFQSTSIMHNLGAAVVVNEWSALYRATINTKNAGLEPPMTIVQLADNVLKGVFGSAKHYDEMSNTVNMLTKDCNDFIEYCAIRGFDRSKIDVMAADSIEEISRIAYTTSREFLKTEKQKESLDGRYGILTRTIESVKIAVRTNANRISALLASALFYFGNAPEKLTPQIRPLVETMQMEENDAIAAEIFRGSVPLLVMYSWPRNPRPYVKVLAKAIEAFASCSHRIPKPNTIANRYCVVSLQRLTGNDVDDDESGEASSDASTPRIAPSSRNAELILLILCQFSTVQLPEFYANFDLNENVDELVLLHRLELHECLWSRVGSRLSDESTNKIFELLASHDPALRFAAAKAIETFTKSQCGDTISRVYERLTTMASNLLNDFERLGAVEAYLRLSCMDAAFLNGLATLLCPIVFRLLTDKCEIVRDAAGEAFRRLVPLVTVEDPNFVIPDLCDALKRRKLENTNFIHVLSSPSALPRIEVAQIKGGLDGKMLREYQLEGITWMRFLRHYGLNGILADDMGLGKTLQTMCAIAMSLDYDNLDKKSKCSLIVCPRTLVDHWCLEWKRYFPNRTPAQKHVGKSIAADVCVVAYEDLKSNQLIQKRVWNYVVLDEGHIMRNTKTQIWRSANSLLCKSRLILSGTPIQNSPADLWALFSWLMPGYLGTEKQFRAQFLRKILKCRNAKATEADLKAGSSALSQLHRLILPFVLRRMKGDVLKELPDKNVQDYECELSDDQKDIYRFVVDCCTSNSDDIASGRGISALHTLITLRKLVDHPILSYETLCQLNAPQDILEKGQNARSGKLEGLGQLLVECGICRQQQDGDETDEIAIASDASVSHRALIFCQWKSSAKLVSQKLSSGEFGSKVSHLVLDGDVAAADRMRLVNRFNEDKTIDVLVLTTHIGGVGLNLTGADTVIFLDHDWNPMKDLQAIDRAHRLGQTRKVNVYRLITQGTIEEKVMSLAKFKLNTAQALISDDNTSLQSMQTTELMEMFTLDGDEKKAAEPARKRKKMSSGASQAASGGGGGLPAHEWNLAEMWDESQYDDFQVSKFLKSA</sequence>
<dbReference type="CDD" id="cd18793">
    <property type="entry name" value="SF2_C_SNF"/>
    <property type="match status" value="1"/>
</dbReference>
<dbReference type="InterPro" id="IPR044972">
    <property type="entry name" value="Mot1"/>
</dbReference>
<dbReference type="Proteomes" id="UP000494206">
    <property type="component" value="Unassembled WGS sequence"/>
</dbReference>
<dbReference type="InterPro" id="IPR022707">
    <property type="entry name" value="Mot1_central_dom"/>
</dbReference>
<gene>
    <name evidence="8" type="ORF">CBOVIS_LOCUS12878</name>
</gene>
<dbReference type="InterPro" id="IPR000330">
    <property type="entry name" value="SNF2_N"/>
</dbReference>
<dbReference type="SMART" id="SM00490">
    <property type="entry name" value="HELICc"/>
    <property type="match status" value="1"/>
</dbReference>
<dbReference type="PANTHER" id="PTHR36498:SF1">
    <property type="entry name" value="TATA-BINDING PROTEIN-ASSOCIATED FACTOR 172"/>
    <property type="match status" value="1"/>
</dbReference>
<dbReference type="Gene3D" id="3.40.50.10810">
    <property type="entry name" value="Tandem AAA-ATPase domain"/>
    <property type="match status" value="1"/>
</dbReference>
<dbReference type="PANTHER" id="PTHR36498">
    <property type="entry name" value="TATA-BINDING PROTEIN-ASSOCIATED FACTOR 172"/>
    <property type="match status" value="1"/>
</dbReference>
<dbReference type="InterPro" id="IPR011989">
    <property type="entry name" value="ARM-like"/>
</dbReference>
<evidence type="ECO:0000259" key="7">
    <source>
        <dbReference type="PROSITE" id="PS51194"/>
    </source>
</evidence>
<feature type="region of interest" description="Disordered" evidence="5">
    <location>
        <begin position="1611"/>
        <end position="1642"/>
    </location>
</feature>
<evidence type="ECO:0000256" key="3">
    <source>
        <dbReference type="ARBA" id="ARBA00023125"/>
    </source>
</evidence>
<keyword evidence="2" id="KW-0547">Nucleotide-binding</keyword>
<accession>A0A8S1FBY4</accession>
<dbReference type="InterPro" id="IPR014001">
    <property type="entry name" value="Helicase_ATP-bd"/>
</dbReference>
<dbReference type="PROSITE" id="PS51194">
    <property type="entry name" value="HELICASE_CTER"/>
    <property type="match status" value="1"/>
</dbReference>
<dbReference type="Pfam" id="PF00271">
    <property type="entry name" value="Helicase_C"/>
    <property type="match status" value="1"/>
</dbReference>
<evidence type="ECO:0000256" key="2">
    <source>
        <dbReference type="ARBA" id="ARBA00022806"/>
    </source>
</evidence>
<evidence type="ECO:0000313" key="9">
    <source>
        <dbReference type="Proteomes" id="UP000494206"/>
    </source>
</evidence>
<dbReference type="InterPro" id="IPR016024">
    <property type="entry name" value="ARM-type_fold"/>
</dbReference>
<keyword evidence="1" id="KW-0378">Hydrolase</keyword>
<feature type="domain" description="Helicase C-terminal" evidence="7">
    <location>
        <begin position="1435"/>
        <end position="1596"/>
    </location>
</feature>
<protein>
    <submittedName>
        <fullName evidence="8">Uncharacterized protein</fullName>
    </submittedName>
</protein>
<dbReference type="SMART" id="SM00487">
    <property type="entry name" value="DEXDc"/>
    <property type="match status" value="1"/>
</dbReference>
<evidence type="ECO:0000256" key="4">
    <source>
        <dbReference type="PROSITE-ProRule" id="PRU00103"/>
    </source>
</evidence>
<dbReference type="PROSITE" id="PS51192">
    <property type="entry name" value="HELICASE_ATP_BIND_1"/>
    <property type="match status" value="1"/>
</dbReference>
<evidence type="ECO:0000259" key="6">
    <source>
        <dbReference type="PROSITE" id="PS51192"/>
    </source>
</evidence>
<dbReference type="SUPFAM" id="SSF52540">
    <property type="entry name" value="P-loop containing nucleoside triphosphate hydrolases"/>
    <property type="match status" value="2"/>
</dbReference>
<proteinExistence type="predicted"/>
<dbReference type="GO" id="GO:0017025">
    <property type="term" value="F:TBP-class protein binding"/>
    <property type="evidence" value="ECO:0007669"/>
    <property type="project" value="InterPro"/>
</dbReference>
<dbReference type="PROSITE" id="PS50077">
    <property type="entry name" value="HEAT_REPEAT"/>
    <property type="match status" value="1"/>
</dbReference>
<feature type="domain" description="Helicase ATP-binding" evidence="6">
    <location>
        <begin position="1117"/>
        <end position="1272"/>
    </location>
</feature>
<evidence type="ECO:0000256" key="5">
    <source>
        <dbReference type="SAM" id="MobiDB-lite"/>
    </source>
</evidence>
<dbReference type="EMBL" id="CADEPM010000013">
    <property type="protein sequence ID" value="CAB3411490.1"/>
    <property type="molecule type" value="Genomic_DNA"/>
</dbReference>
<comment type="caution">
    <text evidence="8">The sequence shown here is derived from an EMBL/GenBank/DDBJ whole genome shotgun (WGS) entry which is preliminary data.</text>
</comment>
<keyword evidence="2" id="KW-0347">Helicase</keyword>
<organism evidence="8 9">
    <name type="scientific">Caenorhabditis bovis</name>
    <dbReference type="NCBI Taxonomy" id="2654633"/>
    <lineage>
        <taxon>Eukaryota</taxon>
        <taxon>Metazoa</taxon>
        <taxon>Ecdysozoa</taxon>
        <taxon>Nematoda</taxon>
        <taxon>Chromadorea</taxon>
        <taxon>Rhabditida</taxon>
        <taxon>Rhabditina</taxon>
        <taxon>Rhabditomorpha</taxon>
        <taxon>Rhabditoidea</taxon>
        <taxon>Rhabditidae</taxon>
        <taxon>Peloderinae</taxon>
        <taxon>Caenorhabditis</taxon>
    </lineage>
</organism>
<dbReference type="GO" id="GO:0003677">
    <property type="term" value="F:DNA binding"/>
    <property type="evidence" value="ECO:0007669"/>
    <property type="project" value="UniProtKB-KW"/>
</dbReference>
<dbReference type="GO" id="GO:0005524">
    <property type="term" value="F:ATP binding"/>
    <property type="evidence" value="ECO:0007669"/>
    <property type="project" value="InterPro"/>
</dbReference>
<dbReference type="Pfam" id="PF00176">
    <property type="entry name" value="SNF2-rel_dom"/>
    <property type="match status" value="1"/>
</dbReference>
<dbReference type="OrthoDB" id="10252227at2759"/>